<feature type="domain" description="Gingipain propeptide" evidence="3">
    <location>
        <begin position="64"/>
        <end position="192"/>
    </location>
</feature>
<dbReference type="InterPro" id="IPR029030">
    <property type="entry name" value="Caspase-like_dom_sf"/>
</dbReference>
<dbReference type="InterPro" id="IPR012600">
    <property type="entry name" value="Propeptide_C25"/>
</dbReference>
<dbReference type="Gene3D" id="3.40.50.10390">
    <property type="entry name" value="Gingipain r, domain 1"/>
    <property type="match status" value="1"/>
</dbReference>
<evidence type="ECO:0000256" key="1">
    <source>
        <dbReference type="ARBA" id="ARBA00022729"/>
    </source>
</evidence>
<comment type="caution">
    <text evidence="4">The sequence shown here is derived from an EMBL/GenBank/DDBJ whole genome shotgun (WGS) entry which is preliminary data.</text>
</comment>
<gene>
    <name evidence="4" type="ORF">ENN51_06630</name>
</gene>
<evidence type="ECO:0000259" key="2">
    <source>
        <dbReference type="Pfam" id="PF01364"/>
    </source>
</evidence>
<name>A0A7V0T6P4_UNCW3</name>
<dbReference type="Proteomes" id="UP000885672">
    <property type="component" value="Unassembled WGS sequence"/>
</dbReference>
<sequence length="1062" mass="115433">MSRKLMTALMVLIGVGLAGAEWLPVAGGTGGVSISVIEQSPSRTVVEVVLPGLAVERVTEGGVEYARLAIPDEVMAVLEVGRPQVPKVSLLLGVPDGARVTARATVDETVTYAVGNVYPLQEPQVDSRPRPPFTIDAAFYTRDASFPGPAVRLIETGVWRDLAVANLQVYPVQVNPARGEVTVAKKVRVEVSHPGGSYPSSVPDWLYPTYGAFIDNFAELRLRPRVDYDDGVRYLVFCHQNHAGNSMLHDSLLGWVKQRGYDTRVIVKSGFTAAEIKDSIRQEYDRHSPAVLQHVLLVGEYAEVPMGSYSGVGKSDFYYADIEPWPVGDNYPELNIARFSPESQTDLDNQIRKALKYQRDPVTTNDWLDNMTFVAHREQYPAKYSGCVRGVYHMPKPYWQPDIDTIMGQFKNNTDVTNAVNAGVGILAYRGHGYHTEWSGWCGSNWNNANVDALTNGDMTPVTLHWACHCGEISTATCHAEAWMRKYPGGSVSALAATQASYTLPNHGQCSTLTRAMTDTWTITVPGVRDYAGPVFSIGGQMSYMDAYIAKYWPSSPYFYNIWMYLTLGDPAMPVWAGTPATATVNCPDSIPLGSYSLNVGVLTGGRPVENALVCAWRDGEFYVVERTDAAGNATLQVDAATAGEVLLTVSEGHAQHSTPGVIHTPILPYERIVMAGGGSPSPGELLMDHDTGYCRLTVSAQGSIGYDVAADAGSGFRYPKTAASALFYGSFAVGNAEGYIADRHFGQPASGPQNSDLVVVDSLRSVVPPAAGDQHYRGSYSDAGHPSPKGLLITQNSHQSAHTGYDDFVVMIFDITNEGSGPVEGLYAGVFADFDVGADPAANVAASDEARRFTWMRQNANQNPTVGVKILEPRSFANLAAVDHERYVYPDSAMTDGMKWRFLNGTIVQRNSNRPYDWSTLTSVGPFDLAVGDTHRFAVAFFGGADENQARAHADSAQSWYTGNVGVKEPASRPATEGRPLFFSPNPFRRGTFVHYHTPLGGRVLLTAYDAAGRELERTEFNAVAGGGRHFWQPEELARGVYFVRVSLPSGESVAKVLMLD</sequence>
<evidence type="ECO:0008006" key="5">
    <source>
        <dbReference type="Google" id="ProtNLM"/>
    </source>
</evidence>
<dbReference type="Gene3D" id="2.60.40.3800">
    <property type="match status" value="1"/>
</dbReference>
<dbReference type="InterPro" id="IPR001769">
    <property type="entry name" value="Gingipain"/>
</dbReference>
<dbReference type="AlphaFoldDB" id="A0A7V0T6P4"/>
<dbReference type="SUPFAM" id="SSF52129">
    <property type="entry name" value="Caspase-like"/>
    <property type="match status" value="1"/>
</dbReference>
<dbReference type="EMBL" id="DSBX01000251">
    <property type="protein sequence ID" value="HDQ99941.1"/>
    <property type="molecule type" value="Genomic_DNA"/>
</dbReference>
<feature type="domain" description="Gingipain" evidence="2">
    <location>
        <begin position="253"/>
        <end position="574"/>
    </location>
</feature>
<reference evidence="4" key="1">
    <citation type="journal article" date="2020" name="mSystems">
        <title>Genome- and Community-Level Interaction Insights into Carbon Utilization and Element Cycling Functions of Hydrothermarchaeota in Hydrothermal Sediment.</title>
        <authorList>
            <person name="Zhou Z."/>
            <person name="Liu Y."/>
            <person name="Xu W."/>
            <person name="Pan J."/>
            <person name="Luo Z.H."/>
            <person name="Li M."/>
        </authorList>
    </citation>
    <scope>NUCLEOTIDE SEQUENCE [LARGE SCALE GENOMIC DNA]</scope>
    <source>
        <strain evidence="4">SpSt-1182</strain>
    </source>
</reference>
<evidence type="ECO:0000259" key="3">
    <source>
        <dbReference type="Pfam" id="PF08126"/>
    </source>
</evidence>
<dbReference type="Pfam" id="PF08126">
    <property type="entry name" value="Propeptide_C25"/>
    <property type="match status" value="1"/>
</dbReference>
<dbReference type="InterPro" id="IPR029031">
    <property type="entry name" value="Gingipain_N_sf"/>
</dbReference>
<accession>A0A7V0T6P4</accession>
<protein>
    <recommendedName>
        <fullName evidence="5">T9SS type A sorting domain-containing protein</fullName>
    </recommendedName>
</protein>
<keyword evidence="1" id="KW-0732">Signal</keyword>
<dbReference type="InterPro" id="IPR038490">
    <property type="entry name" value="Gingipain_propep_sf"/>
</dbReference>
<evidence type="ECO:0000313" key="4">
    <source>
        <dbReference type="EMBL" id="HDQ99941.1"/>
    </source>
</evidence>
<dbReference type="Gene3D" id="2.60.40.10">
    <property type="entry name" value="Immunoglobulins"/>
    <property type="match status" value="1"/>
</dbReference>
<dbReference type="InterPro" id="IPR013783">
    <property type="entry name" value="Ig-like_fold"/>
</dbReference>
<dbReference type="Pfam" id="PF01364">
    <property type="entry name" value="Peptidase_C25"/>
    <property type="match status" value="1"/>
</dbReference>
<organism evidence="4">
    <name type="scientific">candidate division WOR-3 bacterium</name>
    <dbReference type="NCBI Taxonomy" id="2052148"/>
    <lineage>
        <taxon>Bacteria</taxon>
        <taxon>Bacteria division WOR-3</taxon>
    </lineage>
</organism>
<proteinExistence type="predicted"/>
<dbReference type="GO" id="GO:0004197">
    <property type="term" value="F:cysteine-type endopeptidase activity"/>
    <property type="evidence" value="ECO:0007669"/>
    <property type="project" value="InterPro"/>
</dbReference>
<dbReference type="Gene3D" id="3.40.50.1460">
    <property type="match status" value="1"/>
</dbReference>
<dbReference type="GO" id="GO:0006508">
    <property type="term" value="P:proteolysis"/>
    <property type="evidence" value="ECO:0007669"/>
    <property type="project" value="InterPro"/>
</dbReference>